<dbReference type="InterPro" id="IPR035965">
    <property type="entry name" value="PAS-like_dom_sf"/>
</dbReference>
<dbReference type="SUPFAM" id="SSF55785">
    <property type="entry name" value="PYP-like sensor domain (PAS domain)"/>
    <property type="match status" value="1"/>
</dbReference>
<dbReference type="RefSeq" id="WP_058352721.1">
    <property type="nucleotide sequence ID" value="NZ_CABMMD010000153.1"/>
</dbReference>
<dbReference type="SMART" id="SM00052">
    <property type="entry name" value="EAL"/>
    <property type="match status" value="1"/>
</dbReference>
<keyword evidence="4" id="KW-1185">Reference proteome</keyword>
<reference evidence="3 4" key="1">
    <citation type="submission" date="2015-11" db="EMBL/GenBank/DDBJ databases">
        <title>Butyribacter intestini gen. nov., sp. nov., a butyric acid-producing bacterium of the family Lachnospiraceae isolated from the human faeces.</title>
        <authorList>
            <person name="Zou Y."/>
            <person name="Xue W."/>
            <person name="Luo G."/>
            <person name="Lv M."/>
        </authorList>
    </citation>
    <scope>NUCLEOTIDE SEQUENCE [LARGE SCALE GENOMIC DNA]</scope>
    <source>
        <strain evidence="3 4">ACET-33324</strain>
    </source>
</reference>
<dbReference type="CDD" id="cd00130">
    <property type="entry name" value="PAS"/>
    <property type="match status" value="1"/>
</dbReference>
<dbReference type="Pfam" id="PF00990">
    <property type="entry name" value="GGDEF"/>
    <property type="match status" value="2"/>
</dbReference>
<dbReference type="InterPro" id="IPR029787">
    <property type="entry name" value="Nucleotide_cyclase"/>
</dbReference>
<accession>A0A0V8QEP4</accession>
<dbReference type="InterPro" id="IPR043128">
    <property type="entry name" value="Rev_trsase/Diguanyl_cyclase"/>
</dbReference>
<evidence type="ECO:0000313" key="3">
    <source>
        <dbReference type="EMBL" id="KSV59085.1"/>
    </source>
</evidence>
<dbReference type="Gene3D" id="3.30.70.270">
    <property type="match status" value="2"/>
</dbReference>
<dbReference type="Pfam" id="PF00563">
    <property type="entry name" value="EAL"/>
    <property type="match status" value="1"/>
</dbReference>
<dbReference type="PROSITE" id="PS50883">
    <property type="entry name" value="EAL"/>
    <property type="match status" value="1"/>
</dbReference>
<dbReference type="OrthoDB" id="9762141at2"/>
<dbReference type="STRING" id="290052.ASU35_01855"/>
<name>A0A0V8QEP4_9FIRM</name>
<dbReference type="CDD" id="cd01948">
    <property type="entry name" value="EAL"/>
    <property type="match status" value="1"/>
</dbReference>
<dbReference type="InterPro" id="IPR000014">
    <property type="entry name" value="PAS"/>
</dbReference>
<evidence type="ECO:0000259" key="1">
    <source>
        <dbReference type="PROSITE" id="PS50883"/>
    </source>
</evidence>
<dbReference type="InterPro" id="IPR001633">
    <property type="entry name" value="EAL_dom"/>
</dbReference>
<proteinExistence type="predicted"/>
<dbReference type="Gene3D" id="3.30.450.20">
    <property type="entry name" value="PAS domain"/>
    <property type="match status" value="2"/>
</dbReference>
<feature type="domain" description="EAL" evidence="1">
    <location>
        <begin position="748"/>
        <end position="1000"/>
    </location>
</feature>
<dbReference type="SUPFAM" id="SSF55073">
    <property type="entry name" value="Nucleotide cyclase"/>
    <property type="match status" value="2"/>
</dbReference>
<protein>
    <recommendedName>
        <fullName evidence="5">Diguanylate cyclase</fullName>
    </recommendedName>
</protein>
<dbReference type="Gene3D" id="3.20.20.450">
    <property type="entry name" value="EAL domain"/>
    <property type="match status" value="1"/>
</dbReference>
<dbReference type="Pfam" id="PF08447">
    <property type="entry name" value="PAS_3"/>
    <property type="match status" value="1"/>
</dbReference>
<dbReference type="EMBL" id="LNAM01000153">
    <property type="protein sequence ID" value="KSV59085.1"/>
    <property type="molecule type" value="Genomic_DNA"/>
</dbReference>
<evidence type="ECO:0000259" key="2">
    <source>
        <dbReference type="PROSITE" id="PS50887"/>
    </source>
</evidence>
<evidence type="ECO:0000313" key="4">
    <source>
        <dbReference type="Proteomes" id="UP000054874"/>
    </source>
</evidence>
<dbReference type="InterPro" id="IPR000160">
    <property type="entry name" value="GGDEF_dom"/>
</dbReference>
<comment type="caution">
    <text evidence="3">The sequence shown here is derived from an EMBL/GenBank/DDBJ whole genome shotgun (WGS) entry which is preliminary data.</text>
</comment>
<dbReference type="PANTHER" id="PTHR33121">
    <property type="entry name" value="CYCLIC DI-GMP PHOSPHODIESTERASE PDEF"/>
    <property type="match status" value="1"/>
</dbReference>
<feature type="domain" description="GGDEF" evidence="2">
    <location>
        <begin position="278"/>
        <end position="409"/>
    </location>
</feature>
<evidence type="ECO:0008006" key="5">
    <source>
        <dbReference type="Google" id="ProtNLM"/>
    </source>
</evidence>
<feature type="domain" description="GGDEF" evidence="2">
    <location>
        <begin position="606"/>
        <end position="740"/>
    </location>
</feature>
<dbReference type="InterPro" id="IPR035919">
    <property type="entry name" value="EAL_sf"/>
</dbReference>
<dbReference type="SUPFAM" id="SSF141868">
    <property type="entry name" value="EAL domain-like"/>
    <property type="match status" value="1"/>
</dbReference>
<dbReference type="AlphaFoldDB" id="A0A0V8QEP4"/>
<dbReference type="PANTHER" id="PTHR33121:SF71">
    <property type="entry name" value="OXYGEN SENSOR PROTEIN DOSP"/>
    <property type="match status" value="1"/>
</dbReference>
<dbReference type="Proteomes" id="UP000054874">
    <property type="component" value="Unassembled WGS sequence"/>
</dbReference>
<dbReference type="GO" id="GO:0071111">
    <property type="term" value="F:cyclic-guanylate-specific phosphodiesterase activity"/>
    <property type="evidence" value="ECO:0007669"/>
    <property type="project" value="InterPro"/>
</dbReference>
<organism evidence="3 4">
    <name type="scientific">Acetivibrio ethanolgignens</name>
    <dbReference type="NCBI Taxonomy" id="290052"/>
    <lineage>
        <taxon>Bacteria</taxon>
        <taxon>Bacillati</taxon>
        <taxon>Bacillota</taxon>
        <taxon>Clostridia</taxon>
        <taxon>Eubacteriales</taxon>
        <taxon>Oscillospiraceae</taxon>
        <taxon>Acetivibrio</taxon>
    </lineage>
</organism>
<dbReference type="InterPro" id="IPR013655">
    <property type="entry name" value="PAS_fold_3"/>
</dbReference>
<dbReference type="PROSITE" id="PS50887">
    <property type="entry name" value="GGDEF"/>
    <property type="match status" value="2"/>
</dbReference>
<gene>
    <name evidence="3" type="ORF">ASU35_01855</name>
</gene>
<dbReference type="InterPro" id="IPR050706">
    <property type="entry name" value="Cyclic-di-GMP_PDE-like"/>
</dbReference>
<dbReference type="SMART" id="SM00267">
    <property type="entry name" value="GGDEF"/>
    <property type="match status" value="1"/>
</dbReference>
<sequence length="1000" mass="114816">MEKPLNLISNIVPGGLIKVTLPDFFIYYHTAGFDQLLHLSAKDDPAFFASPNLDFIHPQDLDYVKAELVRCSNDLSLLSLKFRILRKEEGIHWVQLSGTYLEEHDGRPAYLCFLMDFSKQQAYEENILLEQQRCAITAGFYRDSFWEYDFSTESMTRYGDLSQSYSVSSLIYNWKQYASENELVHPQDFSRLENILLSPSEKIQTLDLRIKNYLGIYTWHKLRYRFLFNQQKEPVRIFGQSSNLEIPNIEEEAFVSLLGKSAAIKEINKAILQMSNDSHCGLMLLFLPHFTEYQKTRGYTFCQNLLHEFSITLFEQFREQIIGHLGTGRFLVFFADATEEKELVSQTEDFLSSLENLYIIQDNFHIACNIGLVLGDKNSSNYDILYKKASIALETAQKKGKRSYDIYGLRSDKAGGCTSLVSSTPVSQEELPCSILKLGISLACEEIFSDSMHTFSSMVQQFFDAQRVLFITDLPDTCSKREILDCCQPLKEKHCLFCNDISRLKEKAPLLFESLSLDGIQNFYCYAMHYGKEITGFFITGFSSPLDTALNTSFFQIIGSLAEQITAKRRLESYLSASPVDQVTSLPSFPFFLKRGRRILIENREEHFALVYLDINKFHTFNQNFGFGVGNQILELLGHSIQSSLQEKEISCRIDQDHFALLLHYEKEDEIFDRLNCRIRSPLLQPPEAMPDFYRFDIINGVYFIPQGETEISEMLDYANAARQSIKGFTGSHYACYTPQMADEALHHRTTLEKLTQALKRKSFLPFYQPRYSLNTGEITGAESLARWESAPLCIEKASEFLLVMEKTGMVIDMDFQIIEQICRFLSKRLAAGLECVPVSVNLSELHFKTTNFVKKLLSILTHYEVPVSFFTLEISEEILVHYPEEAFIFINELKSFDFFITIDHFGEIYSPLILLKNANIDAVKLNIRAFCSKQPSPQDWFLLQKVIETAKGLGLTVYANNVENESLIPKLKELGCDEIQGYLYSKPLPEAAFEALLNN</sequence>